<evidence type="ECO:0000313" key="11">
    <source>
        <dbReference type="EMBL" id="KUJ15012.1"/>
    </source>
</evidence>
<dbReference type="GO" id="GO:0005507">
    <property type="term" value="F:copper ion binding"/>
    <property type="evidence" value="ECO:0007669"/>
    <property type="project" value="InterPro"/>
</dbReference>
<dbReference type="InterPro" id="IPR011707">
    <property type="entry name" value="Cu-oxidase-like_N"/>
</dbReference>
<protein>
    <submittedName>
        <fullName evidence="11">Multicopper oxidase</fullName>
    </submittedName>
</protein>
<dbReference type="Pfam" id="PF07732">
    <property type="entry name" value="Cu-oxidase_3"/>
    <property type="match status" value="1"/>
</dbReference>
<dbReference type="GO" id="GO:0033215">
    <property type="term" value="P:reductive iron assimilation"/>
    <property type="evidence" value="ECO:0007669"/>
    <property type="project" value="TreeGrafter"/>
</dbReference>
<dbReference type="Proteomes" id="UP000070700">
    <property type="component" value="Unassembled WGS sequence"/>
</dbReference>
<evidence type="ECO:0000256" key="4">
    <source>
        <dbReference type="ARBA" id="ARBA00023002"/>
    </source>
</evidence>
<dbReference type="InterPro" id="IPR008972">
    <property type="entry name" value="Cupredoxin"/>
</dbReference>
<dbReference type="InterPro" id="IPR002355">
    <property type="entry name" value="Cu_oxidase_Cu_BS"/>
</dbReference>
<dbReference type="CDD" id="cd13851">
    <property type="entry name" value="CuRO_1_Fet3p"/>
    <property type="match status" value="1"/>
</dbReference>
<keyword evidence="5" id="KW-0186">Copper</keyword>
<feature type="domain" description="Plastocyanin-like" evidence="10">
    <location>
        <begin position="26"/>
        <end position="141"/>
    </location>
</feature>
<dbReference type="InterPro" id="IPR045087">
    <property type="entry name" value="Cu-oxidase_fam"/>
</dbReference>
<comment type="similarity">
    <text evidence="1">Belongs to the multicopper oxidase family.</text>
</comment>
<dbReference type="SUPFAM" id="SSF49503">
    <property type="entry name" value="Cupredoxins"/>
    <property type="match status" value="3"/>
</dbReference>
<dbReference type="PANTHER" id="PTHR11709:SF361">
    <property type="entry name" value="IRON TRANSPORT MULTICOPPER OXIDASE FET3"/>
    <property type="match status" value="1"/>
</dbReference>
<dbReference type="Pfam" id="PF07731">
    <property type="entry name" value="Cu-oxidase_2"/>
    <property type="match status" value="1"/>
</dbReference>
<evidence type="ECO:0000313" key="12">
    <source>
        <dbReference type="Proteomes" id="UP000070700"/>
    </source>
</evidence>
<dbReference type="GO" id="GO:0033573">
    <property type="term" value="C:high-affinity iron permease complex"/>
    <property type="evidence" value="ECO:0007669"/>
    <property type="project" value="TreeGrafter"/>
</dbReference>
<feature type="signal peptide" evidence="7">
    <location>
        <begin position="1"/>
        <end position="17"/>
    </location>
</feature>
<dbReference type="Gene3D" id="2.60.40.420">
    <property type="entry name" value="Cupredoxins - blue copper proteins"/>
    <property type="match status" value="3"/>
</dbReference>
<dbReference type="FunFam" id="2.60.40.420:FF:000022">
    <property type="entry name" value="FET5p Multicopper oxidase"/>
    <property type="match status" value="1"/>
</dbReference>
<dbReference type="AlphaFoldDB" id="A0A194X5C4"/>
<dbReference type="PROSITE" id="PS00079">
    <property type="entry name" value="MULTICOPPER_OXIDASE1"/>
    <property type="match status" value="1"/>
</dbReference>
<dbReference type="EMBL" id="KQ947419">
    <property type="protein sequence ID" value="KUJ15012.1"/>
    <property type="molecule type" value="Genomic_DNA"/>
</dbReference>
<sequence>MLYAQLLFALQALVVSAKTVTYDWSVDWVSVSPDGFTRPAIGINGAWPCPTITIDIGDRVIVNLKNNLGNETTSIHWHGIFQTGSAQMDGPAMVNQCPIPPGSSFKYDFEINQPGTYWYHSHVGSQYIDGLRGPIIVHDPAAPYAGKYDDEIVMTISDWYHTQAPYLIEYFESPLNENLHGGSEPVPNATLINHAQNVQFKVKPNKTYLVRVINVGVFSAQWVNFDDHDMDVVEVDGVYTQSHRVSQLFLTAAQRYTVLLKTKSTTKTNYAITVSMDLSMFDPGVTPSTLMNNVTGYLVYDDQKPLPESDDFDYDDALDDTKFIPYDSQPALGPVTHPINLVMAFNPNDANQNRATFNNVTYVAPKVPTLYTAMSAPADLVNNPLIYGVNSNPFVLPMNAIVEITLINTDTGPHPFHLHSHQFQVIARGPPGPDENGNPLLPTHVRVPAAPMRRDTILVYAGSYIVLRFKADNPGVTLFHCHIEWHVEAGLVVTFIEAPTELQALKLNIPEDHKHACQARNISMVGNAAGNSVDWLDLTGAPSQPALDNWGALTYTPPDSDILGQAANKMLKSRVARLLGKKSIFSLKFW</sequence>
<dbReference type="PANTHER" id="PTHR11709">
    <property type="entry name" value="MULTI-COPPER OXIDASE"/>
    <property type="match status" value="1"/>
</dbReference>
<evidence type="ECO:0000256" key="6">
    <source>
        <dbReference type="ARBA" id="ARBA00023180"/>
    </source>
</evidence>
<keyword evidence="3 7" id="KW-0732">Signal</keyword>
<accession>A0A194X5C4</accession>
<name>A0A194X5C4_MOLSC</name>
<dbReference type="InterPro" id="IPR001117">
    <property type="entry name" value="Cu-oxidase_2nd"/>
</dbReference>
<dbReference type="CDD" id="cd13877">
    <property type="entry name" value="CuRO_2_Fet3p_like"/>
    <property type="match status" value="1"/>
</dbReference>
<dbReference type="GeneID" id="28820633"/>
<proteinExistence type="inferred from homology"/>
<dbReference type="CDD" id="cd13899">
    <property type="entry name" value="CuRO_3_Fet3p"/>
    <property type="match status" value="1"/>
</dbReference>
<dbReference type="KEGG" id="psco:LY89DRAFT_620271"/>
<keyword evidence="4" id="KW-0560">Oxidoreductase</keyword>
<dbReference type="InterPro" id="IPR011706">
    <property type="entry name" value="Cu-oxidase_C"/>
</dbReference>
<dbReference type="OrthoDB" id="2121828at2759"/>
<keyword evidence="2" id="KW-0479">Metal-binding</keyword>
<dbReference type="InterPro" id="IPR044130">
    <property type="entry name" value="CuRO_2_Fet3-like"/>
</dbReference>
<dbReference type="GO" id="GO:0010106">
    <property type="term" value="P:cellular response to iron ion starvation"/>
    <property type="evidence" value="ECO:0007669"/>
    <property type="project" value="TreeGrafter"/>
</dbReference>
<dbReference type="PROSITE" id="PS00080">
    <property type="entry name" value="MULTICOPPER_OXIDASE2"/>
    <property type="match status" value="1"/>
</dbReference>
<dbReference type="FunFam" id="2.60.40.420:FF:000071">
    <property type="entry name" value="Conidial pigment biosynthesis oxidase Abr1/brown 1"/>
    <property type="match status" value="1"/>
</dbReference>
<evidence type="ECO:0000256" key="3">
    <source>
        <dbReference type="ARBA" id="ARBA00022729"/>
    </source>
</evidence>
<evidence type="ECO:0000259" key="9">
    <source>
        <dbReference type="Pfam" id="PF07731"/>
    </source>
</evidence>
<feature type="domain" description="Plastocyanin-like" evidence="8">
    <location>
        <begin position="151"/>
        <end position="300"/>
    </location>
</feature>
<dbReference type="InterPro" id="IPR033138">
    <property type="entry name" value="Cu_oxidase_CS"/>
</dbReference>
<evidence type="ECO:0000259" key="10">
    <source>
        <dbReference type="Pfam" id="PF07732"/>
    </source>
</evidence>
<keyword evidence="6" id="KW-0325">Glycoprotein</keyword>
<evidence type="ECO:0000256" key="7">
    <source>
        <dbReference type="SAM" id="SignalP"/>
    </source>
</evidence>
<reference evidence="11 12" key="1">
    <citation type="submission" date="2015-10" db="EMBL/GenBank/DDBJ databases">
        <title>Full genome of DAOMC 229536 Phialocephala scopiformis, a fungal endophyte of spruce producing the potent anti-insectan compound rugulosin.</title>
        <authorList>
            <consortium name="DOE Joint Genome Institute"/>
            <person name="Walker A.K."/>
            <person name="Frasz S.L."/>
            <person name="Seifert K.A."/>
            <person name="Miller J.D."/>
            <person name="Mondo S.J."/>
            <person name="Labutti K."/>
            <person name="Lipzen A."/>
            <person name="Dockter R."/>
            <person name="Kennedy M."/>
            <person name="Grigoriev I.V."/>
            <person name="Spatafora J.W."/>
        </authorList>
    </citation>
    <scope>NUCLEOTIDE SEQUENCE [LARGE SCALE GENOMIC DNA]</scope>
    <source>
        <strain evidence="11 12">CBS 120377</strain>
    </source>
</reference>
<dbReference type="InParanoid" id="A0A194X5C4"/>
<evidence type="ECO:0000256" key="2">
    <source>
        <dbReference type="ARBA" id="ARBA00022723"/>
    </source>
</evidence>
<feature type="chain" id="PRO_5008267859" evidence="7">
    <location>
        <begin position="18"/>
        <end position="590"/>
    </location>
</feature>
<evidence type="ECO:0000256" key="1">
    <source>
        <dbReference type="ARBA" id="ARBA00010609"/>
    </source>
</evidence>
<gene>
    <name evidence="11" type="ORF">LY89DRAFT_620271</name>
</gene>
<dbReference type="GO" id="GO:0004322">
    <property type="term" value="F:ferroxidase activity"/>
    <property type="evidence" value="ECO:0007669"/>
    <property type="project" value="TreeGrafter"/>
</dbReference>
<keyword evidence="12" id="KW-1185">Reference proteome</keyword>
<evidence type="ECO:0000256" key="5">
    <source>
        <dbReference type="ARBA" id="ARBA00023008"/>
    </source>
</evidence>
<dbReference type="RefSeq" id="XP_018069367.1">
    <property type="nucleotide sequence ID" value="XM_018210907.1"/>
</dbReference>
<organism evidence="11 12">
    <name type="scientific">Mollisia scopiformis</name>
    <name type="common">Conifer needle endophyte fungus</name>
    <name type="synonym">Phialocephala scopiformis</name>
    <dbReference type="NCBI Taxonomy" id="149040"/>
    <lineage>
        <taxon>Eukaryota</taxon>
        <taxon>Fungi</taxon>
        <taxon>Dikarya</taxon>
        <taxon>Ascomycota</taxon>
        <taxon>Pezizomycotina</taxon>
        <taxon>Leotiomycetes</taxon>
        <taxon>Helotiales</taxon>
        <taxon>Mollisiaceae</taxon>
        <taxon>Mollisia</taxon>
    </lineage>
</organism>
<feature type="domain" description="Plastocyanin-like" evidence="9">
    <location>
        <begin position="362"/>
        <end position="500"/>
    </location>
</feature>
<evidence type="ECO:0000259" key="8">
    <source>
        <dbReference type="Pfam" id="PF00394"/>
    </source>
</evidence>
<dbReference type="Pfam" id="PF00394">
    <property type="entry name" value="Cu-oxidase"/>
    <property type="match status" value="1"/>
</dbReference>